<keyword evidence="3" id="KW-0597">Phosphoprotein</keyword>
<evidence type="ECO:0000256" key="8">
    <source>
        <dbReference type="ARBA" id="ARBA00066629"/>
    </source>
</evidence>
<keyword evidence="2" id="KW-0596">Phosphopantetheine</keyword>
<dbReference type="PANTHER" id="PTHR43439">
    <property type="entry name" value="PHENYLACETATE-COENZYME A LIGASE"/>
    <property type="match status" value="1"/>
</dbReference>
<dbReference type="InterPro" id="IPR011880">
    <property type="entry name" value="PA_CoA_ligase"/>
</dbReference>
<dbReference type="InterPro" id="IPR028154">
    <property type="entry name" value="AMP-dep_Lig_C"/>
</dbReference>
<dbReference type="PIRSF" id="PIRSF006444">
    <property type="entry name" value="PaaK"/>
    <property type="match status" value="1"/>
</dbReference>
<evidence type="ECO:0000256" key="7">
    <source>
        <dbReference type="ARBA" id="ARBA00061566"/>
    </source>
</evidence>
<accession>A0A926DTX9</accession>
<evidence type="ECO:0000259" key="12">
    <source>
        <dbReference type="Pfam" id="PF00501"/>
    </source>
</evidence>
<dbReference type="FunFam" id="3.40.50.12780:FF:000016">
    <property type="entry name" value="Phenylacetate-coenzyme A ligase"/>
    <property type="match status" value="1"/>
</dbReference>
<evidence type="ECO:0000256" key="4">
    <source>
        <dbReference type="ARBA" id="ARBA00022598"/>
    </source>
</evidence>
<dbReference type="EC" id="6.2.1.30" evidence="8 11"/>
<proteinExistence type="inferred from homology"/>
<dbReference type="Gene3D" id="3.30.300.30">
    <property type="match status" value="1"/>
</dbReference>
<dbReference type="SUPFAM" id="SSF56801">
    <property type="entry name" value="Acetyl-CoA synthetase-like"/>
    <property type="match status" value="1"/>
</dbReference>
<evidence type="ECO:0000256" key="3">
    <source>
        <dbReference type="ARBA" id="ARBA00022553"/>
    </source>
</evidence>
<gene>
    <name evidence="14" type="ORF">H8730_13820</name>
</gene>
<dbReference type="InterPro" id="IPR000873">
    <property type="entry name" value="AMP-dep_synth/lig_dom"/>
</dbReference>
<comment type="similarity">
    <text evidence="7 11">Belongs to the phenylacetyl-CoA ligase family.</text>
</comment>
<evidence type="ECO:0000256" key="6">
    <source>
        <dbReference type="ARBA" id="ARBA00060591"/>
    </source>
</evidence>
<organism evidence="14 15">
    <name type="scientific">Bianquea renquensis</name>
    <dbReference type="NCBI Taxonomy" id="2763661"/>
    <lineage>
        <taxon>Bacteria</taxon>
        <taxon>Bacillati</taxon>
        <taxon>Bacillota</taxon>
        <taxon>Clostridia</taxon>
        <taxon>Eubacteriales</taxon>
        <taxon>Bianqueaceae</taxon>
        <taxon>Bianquea</taxon>
    </lineage>
</organism>
<dbReference type="InterPro" id="IPR042099">
    <property type="entry name" value="ANL_N_sf"/>
</dbReference>
<dbReference type="GO" id="GO:0000166">
    <property type="term" value="F:nucleotide binding"/>
    <property type="evidence" value="ECO:0007669"/>
    <property type="project" value="UniProtKB-KW"/>
</dbReference>
<evidence type="ECO:0000256" key="1">
    <source>
        <dbReference type="ARBA" id="ARBA00011245"/>
    </source>
</evidence>
<comment type="catalytic activity">
    <reaction evidence="11">
        <text>2-phenylacetate + ATP + CoA = phenylacetyl-CoA + AMP + diphosphate</text>
        <dbReference type="Rhea" id="RHEA:20956"/>
        <dbReference type="ChEBI" id="CHEBI:18401"/>
        <dbReference type="ChEBI" id="CHEBI:30616"/>
        <dbReference type="ChEBI" id="CHEBI:33019"/>
        <dbReference type="ChEBI" id="CHEBI:57287"/>
        <dbReference type="ChEBI" id="CHEBI:57390"/>
        <dbReference type="ChEBI" id="CHEBI:456215"/>
        <dbReference type="EC" id="6.2.1.30"/>
    </reaction>
</comment>
<evidence type="ECO:0000313" key="14">
    <source>
        <dbReference type="EMBL" id="MBC8544621.1"/>
    </source>
</evidence>
<evidence type="ECO:0000256" key="9">
    <source>
        <dbReference type="ARBA" id="ARBA00068695"/>
    </source>
</evidence>
<protein>
    <recommendedName>
        <fullName evidence="9 11">Phenylacetate-coenzyme A ligase</fullName>
        <ecNumber evidence="8 11">6.2.1.30</ecNumber>
    </recommendedName>
    <alternativeName>
        <fullName evidence="10 11">Phenylacetyl-CoA ligase</fullName>
    </alternativeName>
</protein>
<evidence type="ECO:0000256" key="2">
    <source>
        <dbReference type="ARBA" id="ARBA00022450"/>
    </source>
</evidence>
<feature type="domain" description="AMP-dependent synthetase/ligase" evidence="12">
    <location>
        <begin position="98"/>
        <end position="292"/>
    </location>
</feature>
<dbReference type="AlphaFoldDB" id="A0A926DTX9"/>
<comment type="pathway">
    <text evidence="6 11">Aromatic compound metabolism; phenylacetate degradation.</text>
</comment>
<dbReference type="GO" id="GO:0047475">
    <property type="term" value="F:phenylacetate-CoA ligase activity"/>
    <property type="evidence" value="ECO:0007669"/>
    <property type="project" value="UniProtKB-EC"/>
</dbReference>
<evidence type="ECO:0000256" key="10">
    <source>
        <dbReference type="ARBA" id="ARBA00075111"/>
    </source>
</evidence>
<dbReference type="Pfam" id="PF14535">
    <property type="entry name" value="AMP-binding_C_2"/>
    <property type="match status" value="1"/>
</dbReference>
<dbReference type="EMBL" id="JACRSQ010000026">
    <property type="protein sequence ID" value="MBC8544621.1"/>
    <property type="molecule type" value="Genomic_DNA"/>
</dbReference>
<dbReference type="InterPro" id="IPR051414">
    <property type="entry name" value="Adenylate-forming_Reductase"/>
</dbReference>
<dbReference type="Pfam" id="PF00501">
    <property type="entry name" value="AMP-binding"/>
    <property type="match status" value="1"/>
</dbReference>
<name>A0A926DTX9_9FIRM</name>
<evidence type="ECO:0000313" key="15">
    <source>
        <dbReference type="Proteomes" id="UP000657006"/>
    </source>
</evidence>
<sequence>MEERIVEYRYFQPEIETMDREQMRKLQGQKLHELVEWTYARVEHYRKKMDAIGVKPDDIQTIGDIAKLPFTTKADLRDTYPTGMFAVPNTEMERIHASSGTTGNPTVVGYTKGDIESWSESVARCLVGAGATKDSVLQVSYGYGLFTGGLGLHYGGEYLGATVIPTSTGNTARQIRLMKDLGTTHLACTPSYALYLAEAIEEAGLSMEQFKLTDGVFGGEPWTLNMRREIERRLHIKAHDIYGLSEISGPGVSCECDAQMGLHVQEDHFYPEIIDPETGEVLPPGEKGELVFTTLSKRGLPLIRYRTRDITRLLYDRCQCGRTTVRMEKPDGRSDDMLIIRGVNVFPSQIESALLEIGEVNPYYMLTVDRVNNLDTLDIDVEMSESMFSDEVRRVEDIEKKIRQKIESTIGISAKIHLVEQKSLKRTEGKASRVIDKRHLT</sequence>
<feature type="domain" description="AMP-dependent ligase C-terminal" evidence="13">
    <location>
        <begin position="342"/>
        <end position="438"/>
    </location>
</feature>
<dbReference type="CDD" id="cd05913">
    <property type="entry name" value="PaaK"/>
    <property type="match status" value="1"/>
</dbReference>
<keyword evidence="15" id="KW-1185">Reference proteome</keyword>
<evidence type="ECO:0000259" key="13">
    <source>
        <dbReference type="Pfam" id="PF14535"/>
    </source>
</evidence>
<dbReference type="InterPro" id="IPR045851">
    <property type="entry name" value="AMP-bd_C_sf"/>
</dbReference>
<keyword evidence="4 11" id="KW-0436">Ligase</keyword>
<dbReference type="Gene3D" id="3.40.50.12780">
    <property type="entry name" value="N-terminal domain of ligase-like"/>
    <property type="match status" value="1"/>
</dbReference>
<dbReference type="GO" id="GO:0010124">
    <property type="term" value="P:phenylacetate catabolic process"/>
    <property type="evidence" value="ECO:0007669"/>
    <property type="project" value="UniProtKB-UniRule"/>
</dbReference>
<keyword evidence="5 11" id="KW-0547">Nucleotide-binding</keyword>
<comment type="caution">
    <text evidence="14">The sequence shown here is derived from an EMBL/GenBank/DDBJ whole genome shotgun (WGS) entry which is preliminary data.</text>
</comment>
<reference evidence="14" key="1">
    <citation type="submission" date="2020-08" db="EMBL/GenBank/DDBJ databases">
        <title>Genome public.</title>
        <authorList>
            <person name="Liu C."/>
            <person name="Sun Q."/>
        </authorList>
    </citation>
    <scope>NUCLEOTIDE SEQUENCE</scope>
    <source>
        <strain evidence="14">NSJ-32</strain>
    </source>
</reference>
<evidence type="ECO:0000256" key="5">
    <source>
        <dbReference type="ARBA" id="ARBA00022741"/>
    </source>
</evidence>
<dbReference type="Proteomes" id="UP000657006">
    <property type="component" value="Unassembled WGS sequence"/>
</dbReference>
<evidence type="ECO:0000256" key="11">
    <source>
        <dbReference type="PIRNR" id="PIRNR006444"/>
    </source>
</evidence>
<comment type="subunit">
    <text evidence="1">Monomer.</text>
</comment>
<dbReference type="PANTHER" id="PTHR43439:SF2">
    <property type="entry name" value="ENZYME, PUTATIVE (JCVI)-RELATED"/>
    <property type="match status" value="1"/>
</dbReference>
<comment type="function">
    <text evidence="11">Catalyzes the activation of phenylacetic acid (PA) to phenylacetyl-CoA (PA-CoA).</text>
</comment>